<dbReference type="GO" id="GO:0005794">
    <property type="term" value="C:Golgi apparatus"/>
    <property type="evidence" value="ECO:0007669"/>
    <property type="project" value="TreeGrafter"/>
</dbReference>
<dbReference type="Pfam" id="PF01793">
    <property type="entry name" value="Glyco_transf_15"/>
    <property type="match status" value="1"/>
</dbReference>
<dbReference type="GO" id="GO:0016020">
    <property type="term" value="C:membrane"/>
    <property type="evidence" value="ECO:0007669"/>
    <property type="project" value="InterPro"/>
</dbReference>
<dbReference type="SUPFAM" id="SSF53448">
    <property type="entry name" value="Nucleotide-diphospho-sugar transferases"/>
    <property type="match status" value="1"/>
</dbReference>
<evidence type="ECO:0000313" key="4">
    <source>
        <dbReference type="Proteomes" id="UP001489004"/>
    </source>
</evidence>
<comment type="caution">
    <text evidence="3">The sequence shown here is derived from an EMBL/GenBank/DDBJ whole genome shotgun (WGS) entry which is preliminary data.</text>
</comment>
<dbReference type="GO" id="GO:0006487">
    <property type="term" value="P:protein N-linked glycosylation"/>
    <property type="evidence" value="ECO:0007669"/>
    <property type="project" value="TreeGrafter"/>
</dbReference>
<sequence>MAIAQENRRRPAEGLASVPWLTPWTTSLRDGALHFTNSEMLKAAVLYLLVPEEIDMLVSSILLLREHFLHAFAYPVVIFYPPGLHPEQLKDFQAKVPKGVQAFWLELPGFGQLPEGLDLADVPDALQKDKDFPLINHITRFWWAQVWQHPLVQHLDYFLRLDSDSFVLAPIEYDVFRYMHLNQLAYGYITESYDGPEWTVGLFDLVEATKSVSAEAQQHAAGNNLWLPPVDERDKHGPRMFYTNFEVVDVQRVLNDAQYMAFVATVDQTHNIYTRRWMDGPLRWHAAMLFWDFKADTRQFCDIDYFHQGRIQHSC</sequence>
<dbReference type="GO" id="GO:0000026">
    <property type="term" value="F:alpha-1,2-mannosyltransferase activity"/>
    <property type="evidence" value="ECO:0007669"/>
    <property type="project" value="TreeGrafter"/>
</dbReference>
<gene>
    <name evidence="3" type="ORF">WJX72_005791</name>
</gene>
<dbReference type="GO" id="GO:0000032">
    <property type="term" value="P:cell wall mannoprotein biosynthetic process"/>
    <property type="evidence" value="ECO:0007669"/>
    <property type="project" value="TreeGrafter"/>
</dbReference>
<proteinExistence type="inferred from homology"/>
<dbReference type="EMBL" id="JALJOR010000011">
    <property type="protein sequence ID" value="KAK9808886.1"/>
    <property type="molecule type" value="Genomic_DNA"/>
</dbReference>
<evidence type="ECO:0000313" key="3">
    <source>
        <dbReference type="EMBL" id="KAK9808886.1"/>
    </source>
</evidence>
<protein>
    <submittedName>
        <fullName evidence="3">Uncharacterized protein</fullName>
    </submittedName>
</protein>
<comment type="similarity">
    <text evidence="1">Belongs to the glycosyltransferase 15 family.</text>
</comment>
<evidence type="ECO:0000256" key="2">
    <source>
        <dbReference type="ARBA" id="ARBA00022679"/>
    </source>
</evidence>
<dbReference type="PANTHER" id="PTHR31121:SF6">
    <property type="entry name" value="ALPHA-1,2 MANNOSYLTRANSFERASE KTR1"/>
    <property type="match status" value="1"/>
</dbReference>
<dbReference type="PANTHER" id="PTHR31121">
    <property type="entry name" value="ALPHA-1,2 MANNOSYLTRANSFERASE KTR1"/>
    <property type="match status" value="1"/>
</dbReference>
<name>A0AAW1P6V8_9CHLO</name>
<organism evidence="3 4">
    <name type="scientific">[Myrmecia] bisecta</name>
    <dbReference type="NCBI Taxonomy" id="41462"/>
    <lineage>
        <taxon>Eukaryota</taxon>
        <taxon>Viridiplantae</taxon>
        <taxon>Chlorophyta</taxon>
        <taxon>core chlorophytes</taxon>
        <taxon>Trebouxiophyceae</taxon>
        <taxon>Trebouxiales</taxon>
        <taxon>Trebouxiaceae</taxon>
        <taxon>Myrmecia</taxon>
    </lineage>
</organism>
<keyword evidence="2" id="KW-0808">Transferase</keyword>
<accession>A0AAW1P6V8</accession>
<dbReference type="Gene3D" id="3.90.550.10">
    <property type="entry name" value="Spore Coat Polysaccharide Biosynthesis Protein SpsA, Chain A"/>
    <property type="match status" value="1"/>
</dbReference>
<dbReference type="InterPro" id="IPR002685">
    <property type="entry name" value="Glyco_trans_15"/>
</dbReference>
<dbReference type="InterPro" id="IPR029044">
    <property type="entry name" value="Nucleotide-diphossugar_trans"/>
</dbReference>
<dbReference type="Proteomes" id="UP001489004">
    <property type="component" value="Unassembled WGS sequence"/>
</dbReference>
<dbReference type="AlphaFoldDB" id="A0AAW1P6V8"/>
<reference evidence="3 4" key="1">
    <citation type="journal article" date="2024" name="Nat. Commun.">
        <title>Phylogenomics reveals the evolutionary origins of lichenization in chlorophyte algae.</title>
        <authorList>
            <person name="Puginier C."/>
            <person name="Libourel C."/>
            <person name="Otte J."/>
            <person name="Skaloud P."/>
            <person name="Haon M."/>
            <person name="Grisel S."/>
            <person name="Petersen M."/>
            <person name="Berrin J.G."/>
            <person name="Delaux P.M."/>
            <person name="Dal Grande F."/>
            <person name="Keller J."/>
        </authorList>
    </citation>
    <scope>NUCLEOTIDE SEQUENCE [LARGE SCALE GENOMIC DNA]</scope>
    <source>
        <strain evidence="3 4">SAG 2043</strain>
    </source>
</reference>
<keyword evidence="4" id="KW-1185">Reference proteome</keyword>
<evidence type="ECO:0000256" key="1">
    <source>
        <dbReference type="ARBA" id="ARBA00007677"/>
    </source>
</evidence>